<proteinExistence type="predicted"/>
<keyword evidence="2" id="KW-1185">Reference proteome</keyword>
<dbReference type="AlphaFoldDB" id="A0A4C1VW02"/>
<organism evidence="1 2">
    <name type="scientific">Eumeta variegata</name>
    <name type="common">Bagworm moth</name>
    <name type="synonym">Eumeta japonica</name>
    <dbReference type="NCBI Taxonomy" id="151549"/>
    <lineage>
        <taxon>Eukaryota</taxon>
        <taxon>Metazoa</taxon>
        <taxon>Ecdysozoa</taxon>
        <taxon>Arthropoda</taxon>
        <taxon>Hexapoda</taxon>
        <taxon>Insecta</taxon>
        <taxon>Pterygota</taxon>
        <taxon>Neoptera</taxon>
        <taxon>Endopterygota</taxon>
        <taxon>Lepidoptera</taxon>
        <taxon>Glossata</taxon>
        <taxon>Ditrysia</taxon>
        <taxon>Tineoidea</taxon>
        <taxon>Psychidae</taxon>
        <taxon>Oiketicinae</taxon>
        <taxon>Eumeta</taxon>
    </lineage>
</organism>
<accession>A0A4C1VW02</accession>
<comment type="caution">
    <text evidence="1">The sequence shown here is derived from an EMBL/GenBank/DDBJ whole genome shotgun (WGS) entry which is preliminary data.</text>
</comment>
<reference evidence="1 2" key="1">
    <citation type="journal article" date="2019" name="Commun. Biol.">
        <title>The bagworm genome reveals a unique fibroin gene that provides high tensile strength.</title>
        <authorList>
            <person name="Kono N."/>
            <person name="Nakamura H."/>
            <person name="Ohtoshi R."/>
            <person name="Tomita M."/>
            <person name="Numata K."/>
            <person name="Arakawa K."/>
        </authorList>
    </citation>
    <scope>NUCLEOTIDE SEQUENCE [LARGE SCALE GENOMIC DNA]</scope>
</reference>
<sequence length="182" mass="20370">MQPSQSEYLPTGDVTAKGDYSLERLEAQRELLKINMRKSQSSRIVLRLRRAAASNWSRCRRRASRATNGRERSESLESVRLVILTRSTLTTSRSSNLTPNLVAMLSIRRDSIASTRAAISLMRPLQVPTADIRLDMALLTSYISARVPLISPCRRLISITRSTEKLAPMGDKSGAEAPDWIK</sequence>
<evidence type="ECO:0000313" key="2">
    <source>
        <dbReference type="Proteomes" id="UP000299102"/>
    </source>
</evidence>
<dbReference type="EMBL" id="BGZK01000410">
    <property type="protein sequence ID" value="GBP42027.1"/>
    <property type="molecule type" value="Genomic_DNA"/>
</dbReference>
<dbReference type="Proteomes" id="UP000299102">
    <property type="component" value="Unassembled WGS sequence"/>
</dbReference>
<gene>
    <name evidence="1" type="ORF">EVAR_95026_1</name>
</gene>
<protein>
    <submittedName>
        <fullName evidence="1">Uncharacterized protein</fullName>
    </submittedName>
</protein>
<name>A0A4C1VW02_EUMVA</name>
<evidence type="ECO:0000313" key="1">
    <source>
        <dbReference type="EMBL" id="GBP42027.1"/>
    </source>
</evidence>